<dbReference type="InterPro" id="IPR052515">
    <property type="entry name" value="Gfo/Idh/MocA_Oxidoreductase"/>
</dbReference>
<dbReference type="Proteomes" id="UP001158067">
    <property type="component" value="Unassembled WGS sequence"/>
</dbReference>
<dbReference type="Pfam" id="PF22725">
    <property type="entry name" value="GFO_IDH_MocA_C3"/>
    <property type="match status" value="1"/>
</dbReference>
<dbReference type="PANTHER" id="PTHR43249">
    <property type="entry name" value="UDP-N-ACETYL-2-AMINO-2-DEOXY-D-GLUCURONATE OXIDASE"/>
    <property type="match status" value="1"/>
</dbReference>
<evidence type="ECO:0000313" key="4">
    <source>
        <dbReference type="Proteomes" id="UP001158067"/>
    </source>
</evidence>
<accession>A0ABY1QB69</accession>
<dbReference type="InterPro" id="IPR055170">
    <property type="entry name" value="GFO_IDH_MocA-like_dom"/>
</dbReference>
<dbReference type="SUPFAM" id="SSF55347">
    <property type="entry name" value="Glyceraldehyde-3-phosphate dehydrogenase-like, C-terminal domain"/>
    <property type="match status" value="1"/>
</dbReference>
<sequence length="338" mass="36222">MCVRWGLIGVGDIANKRVASAIQNDPNSELVAVCRRSAAELNHFADQHEVAHRFTDTQELLGMSNLDAVYIATPVDCHLPQTIAAAKAGKHVLVEKPMALDSDECEQMIAACDQANVQLGVAYYRRFYPVVLRTQQLIESGALGRVLSINCVTGNPNRFPADDWRVVRSRGGGGPLMDIGSHRIDVFLQLMGDVKSVKASVVDSPDFEAEQAASVLVQFASGDHGVLQCYFGTVDAPDRLEIIGTDGRVSVEDLNAGKMTLHTASGVTHEDHPPADNLHAPLIEDFSAALKANRIPCVSGPIGKATSDVLQAAYNDAMGSDAMGSDAVGNHSIEEHQE</sequence>
<proteinExistence type="predicted"/>
<dbReference type="Pfam" id="PF01408">
    <property type="entry name" value="GFO_IDH_MocA"/>
    <property type="match status" value="1"/>
</dbReference>
<keyword evidence="4" id="KW-1185">Reference proteome</keyword>
<dbReference type="InterPro" id="IPR000683">
    <property type="entry name" value="Gfo/Idh/MocA-like_OxRdtase_N"/>
</dbReference>
<comment type="caution">
    <text evidence="3">The sequence shown here is derived from an EMBL/GenBank/DDBJ whole genome shotgun (WGS) entry which is preliminary data.</text>
</comment>
<reference evidence="3 4" key="1">
    <citation type="submission" date="2017-05" db="EMBL/GenBank/DDBJ databases">
        <authorList>
            <person name="Varghese N."/>
            <person name="Submissions S."/>
        </authorList>
    </citation>
    <scope>NUCLEOTIDE SEQUENCE [LARGE SCALE GENOMIC DNA]</scope>
    <source>
        <strain evidence="3 4">DSM 25457</strain>
    </source>
</reference>
<dbReference type="RefSeq" id="WP_283433237.1">
    <property type="nucleotide sequence ID" value="NZ_FXUG01000007.1"/>
</dbReference>
<gene>
    <name evidence="3" type="ORF">SAMN06265222_107163</name>
</gene>
<dbReference type="EMBL" id="FXUG01000007">
    <property type="protein sequence ID" value="SMP61738.1"/>
    <property type="molecule type" value="Genomic_DNA"/>
</dbReference>
<protein>
    <submittedName>
        <fullName evidence="3">Predicted dehydrogenase</fullName>
    </submittedName>
</protein>
<dbReference type="Gene3D" id="3.40.50.720">
    <property type="entry name" value="NAD(P)-binding Rossmann-like Domain"/>
    <property type="match status" value="1"/>
</dbReference>
<feature type="domain" description="Gfo/Idh/MocA-like oxidoreductase N-terminal" evidence="1">
    <location>
        <begin position="3"/>
        <end position="123"/>
    </location>
</feature>
<organism evidence="3 4">
    <name type="scientific">Neorhodopirellula lusitana</name>
    <dbReference type="NCBI Taxonomy" id="445327"/>
    <lineage>
        <taxon>Bacteria</taxon>
        <taxon>Pseudomonadati</taxon>
        <taxon>Planctomycetota</taxon>
        <taxon>Planctomycetia</taxon>
        <taxon>Pirellulales</taxon>
        <taxon>Pirellulaceae</taxon>
        <taxon>Neorhodopirellula</taxon>
    </lineage>
</organism>
<dbReference type="SUPFAM" id="SSF51735">
    <property type="entry name" value="NAD(P)-binding Rossmann-fold domains"/>
    <property type="match status" value="1"/>
</dbReference>
<dbReference type="PANTHER" id="PTHR43249:SF1">
    <property type="entry name" value="D-GLUCOSIDE 3-DEHYDROGENASE"/>
    <property type="match status" value="1"/>
</dbReference>
<name>A0ABY1QB69_9BACT</name>
<dbReference type="InterPro" id="IPR036291">
    <property type="entry name" value="NAD(P)-bd_dom_sf"/>
</dbReference>
<evidence type="ECO:0000259" key="2">
    <source>
        <dbReference type="Pfam" id="PF22725"/>
    </source>
</evidence>
<feature type="domain" description="GFO/IDH/MocA-like oxidoreductase" evidence="2">
    <location>
        <begin position="132"/>
        <end position="249"/>
    </location>
</feature>
<dbReference type="Gene3D" id="3.30.360.10">
    <property type="entry name" value="Dihydrodipicolinate Reductase, domain 2"/>
    <property type="match status" value="1"/>
</dbReference>
<evidence type="ECO:0000313" key="3">
    <source>
        <dbReference type="EMBL" id="SMP61738.1"/>
    </source>
</evidence>
<evidence type="ECO:0000259" key="1">
    <source>
        <dbReference type="Pfam" id="PF01408"/>
    </source>
</evidence>